<evidence type="ECO:0000313" key="3">
    <source>
        <dbReference type="Proteomes" id="UP000699462"/>
    </source>
</evidence>
<keyword evidence="3" id="KW-1185">Reference proteome</keyword>
<reference evidence="2 3" key="1">
    <citation type="submission" date="2019-07" db="EMBL/GenBank/DDBJ databases">
        <title>Annotation for the trematode Paragonimus westermani.</title>
        <authorList>
            <person name="Choi Y.-J."/>
        </authorList>
    </citation>
    <scope>NUCLEOTIDE SEQUENCE [LARGE SCALE GENOMIC DNA]</scope>
    <source>
        <strain evidence="2">180907_Pwestermani</strain>
    </source>
</reference>
<dbReference type="OrthoDB" id="6257036at2759"/>
<dbReference type="EMBL" id="JTDF01010515">
    <property type="protein sequence ID" value="KAF8563846.1"/>
    <property type="molecule type" value="Genomic_DNA"/>
</dbReference>
<evidence type="ECO:0000313" key="2">
    <source>
        <dbReference type="EMBL" id="KAF8563846.1"/>
    </source>
</evidence>
<gene>
    <name evidence="2" type="ORF">P879_08474</name>
</gene>
<feature type="non-terminal residue" evidence="2">
    <location>
        <position position="1"/>
    </location>
</feature>
<dbReference type="Proteomes" id="UP000699462">
    <property type="component" value="Unassembled WGS sequence"/>
</dbReference>
<dbReference type="AlphaFoldDB" id="A0A8T0D8Z5"/>
<protein>
    <submittedName>
        <fullName evidence="2">Uncharacterized protein</fullName>
    </submittedName>
</protein>
<name>A0A8T0D8Z5_9TREM</name>
<proteinExistence type="predicted"/>
<accession>A0A8T0D8Z5</accession>
<evidence type="ECO:0000256" key="1">
    <source>
        <dbReference type="SAM" id="MobiDB-lite"/>
    </source>
</evidence>
<feature type="region of interest" description="Disordered" evidence="1">
    <location>
        <begin position="18"/>
        <end position="39"/>
    </location>
</feature>
<organism evidence="2 3">
    <name type="scientific">Paragonimus westermani</name>
    <dbReference type="NCBI Taxonomy" id="34504"/>
    <lineage>
        <taxon>Eukaryota</taxon>
        <taxon>Metazoa</taxon>
        <taxon>Spiralia</taxon>
        <taxon>Lophotrochozoa</taxon>
        <taxon>Platyhelminthes</taxon>
        <taxon>Trematoda</taxon>
        <taxon>Digenea</taxon>
        <taxon>Plagiorchiida</taxon>
        <taxon>Troglotremata</taxon>
        <taxon>Troglotrematidae</taxon>
        <taxon>Paragonimus</taxon>
    </lineage>
</organism>
<comment type="caution">
    <text evidence="2">The sequence shown here is derived from an EMBL/GenBank/DDBJ whole genome shotgun (WGS) entry which is preliminary data.</text>
</comment>
<sequence>RLGLKFRSKHRPWRLSSVIAENTDKTDRPKQPQKTVRQPSSYMNLGEVAGEQYSRSHFVQELPVFDQRHTEIQEQRHLPECYPGESVISSGTRPEAVKDHRGRADSYLSRVIDPVQTRAQEELSQRTHDNQEYSESGLRMTYSSLTKCPSNKDVDRQKVQLPHITESERDVHCVFCNLSDFTHFVRISSLIFVPFKPHPHLL</sequence>